<sequence>MVSTIAKTILTFKRRMGEATISVIEEIVERHDGIMLINMNSHSVELACDTSLTNDINSIVRQIADRQRVRIDRVWFDEASNTTYVPFISIVDSGLQGTAANKIKELF</sequence>
<reference evidence="1 2" key="1">
    <citation type="submission" date="2019-11" db="EMBL/GenBank/DDBJ databases">
        <authorList>
            <person name="Lewis R."/>
            <person name="Clooney A.G."/>
            <person name="Stockdale S.R."/>
            <person name="Buttimer C."/>
            <person name="Draper L.A."/>
            <person name="Ross R.P."/>
            <person name="Hill C."/>
        </authorList>
    </citation>
    <scope>NUCLEOTIDE SEQUENCE [LARGE SCALE GENOMIC DNA]</scope>
</reference>
<organism evidence="1 2">
    <name type="scientific">Klebsiella phage N1M2</name>
    <dbReference type="NCBI Taxonomy" id="2664939"/>
    <lineage>
        <taxon>Viruses</taxon>
        <taxon>Duplodnaviria</taxon>
        <taxon>Heunggongvirae</taxon>
        <taxon>Uroviricota</taxon>
        <taxon>Caudoviricetes</taxon>
        <taxon>Chimalliviridae</taxon>
        <taxon>Nimduovirus</taxon>
        <taxon>Nimduovirus N1M2</taxon>
    </lineage>
</organism>
<protein>
    <submittedName>
        <fullName evidence="1">Uncharacterized protein</fullName>
    </submittedName>
</protein>
<dbReference type="Proteomes" id="UP000464669">
    <property type="component" value="Segment"/>
</dbReference>
<keyword evidence="2" id="KW-1185">Reference proteome</keyword>
<gene>
    <name evidence="1" type="ORF">N1M2_126</name>
</gene>
<accession>A0A6B7ZF82</accession>
<evidence type="ECO:0000313" key="1">
    <source>
        <dbReference type="EMBL" id="QGH71989.1"/>
    </source>
</evidence>
<proteinExistence type="predicted"/>
<name>A0A6B7ZF82_9CAUD</name>
<evidence type="ECO:0000313" key="2">
    <source>
        <dbReference type="Proteomes" id="UP000464669"/>
    </source>
</evidence>
<dbReference type="EMBL" id="MN642089">
    <property type="protein sequence ID" value="QGH71989.1"/>
    <property type="molecule type" value="Genomic_DNA"/>
</dbReference>